<dbReference type="RefSeq" id="WP_306937537.1">
    <property type="nucleotide sequence ID" value="NZ_CP132976.1"/>
</dbReference>
<dbReference type="Pfam" id="PF06889">
    <property type="entry name" value="DUF1266"/>
    <property type="match status" value="1"/>
</dbReference>
<dbReference type="EMBL" id="CP132976">
    <property type="protein sequence ID" value="WMD18439.1"/>
    <property type="molecule type" value="Genomic_DNA"/>
</dbReference>
<keyword evidence="1" id="KW-0472">Membrane</keyword>
<keyword evidence="1" id="KW-0812">Transmembrane</keyword>
<keyword evidence="1" id="KW-1133">Transmembrane helix</keyword>
<feature type="transmembrane region" description="Helical" evidence="1">
    <location>
        <begin position="30"/>
        <end position="51"/>
    </location>
</feature>
<evidence type="ECO:0000313" key="3">
    <source>
        <dbReference type="EMBL" id="WMD18439.1"/>
    </source>
</evidence>
<organism evidence="3 4">
    <name type="scientific">Achromobacter seleniivolatilans</name>
    <dbReference type="NCBI Taxonomy" id="3047478"/>
    <lineage>
        <taxon>Bacteria</taxon>
        <taxon>Pseudomonadati</taxon>
        <taxon>Pseudomonadota</taxon>
        <taxon>Betaproteobacteria</taxon>
        <taxon>Burkholderiales</taxon>
        <taxon>Alcaligenaceae</taxon>
        <taxon>Achromobacter</taxon>
    </lineage>
</organism>
<reference evidence="3 4" key="1">
    <citation type="submission" date="2023-08" db="EMBL/GenBank/DDBJ databases">
        <title>Achromobacter seleniivolatilans sp. nov., isolated from seleniferous soil.</title>
        <authorList>
            <person name="Zhang S."/>
            <person name="Li K."/>
            <person name="Peng J."/>
            <person name="Zhao Q."/>
            <person name="Wang H."/>
            <person name="Guo Y."/>
        </authorList>
    </citation>
    <scope>NUCLEOTIDE SEQUENCE [LARGE SCALE GENOMIC DNA]</scope>
    <source>
        <strain evidence="3 4">R39</strain>
    </source>
</reference>
<evidence type="ECO:0000313" key="4">
    <source>
        <dbReference type="Proteomes" id="UP001234798"/>
    </source>
</evidence>
<dbReference type="InterPro" id="IPR009677">
    <property type="entry name" value="DUF1266"/>
</dbReference>
<accession>A0ABY9LW70</accession>
<keyword evidence="4" id="KW-1185">Reference proteome</keyword>
<feature type="domain" description="DUF1266" evidence="2">
    <location>
        <begin position="126"/>
        <end position="285"/>
    </location>
</feature>
<sequence length="287" mass="31766">MNPKSVRLTLALVVFLIAHFQFGLVDDKIAFYIFLVVLSVGALWEMGKIFLKWKLKRTIPEFDLSKLKNPAPKFALRAASERFSAAAESLYMVTETTGATGDCYVNSLEILNFDDKEAKKILGYSMESSWDITSGATAMLQIDHLLTSATEGAHLTLGDVHDNETLQRFRDYLASHQSAALPQGNEVVTAFDLIRASWLARASFSCGHLTENEAQGYLATTGMLIQQQFSSWRELAASYLIGYLAWNGGLDDALSSVMKEYSAKERVLGVNLVLGNEASPIFNRPFS</sequence>
<gene>
    <name evidence="3" type="ORF">RAS12_17520</name>
</gene>
<evidence type="ECO:0000256" key="1">
    <source>
        <dbReference type="SAM" id="Phobius"/>
    </source>
</evidence>
<evidence type="ECO:0000259" key="2">
    <source>
        <dbReference type="Pfam" id="PF06889"/>
    </source>
</evidence>
<dbReference type="Proteomes" id="UP001234798">
    <property type="component" value="Chromosome"/>
</dbReference>
<proteinExistence type="predicted"/>
<name>A0ABY9LW70_9BURK</name>
<protein>
    <submittedName>
        <fullName evidence="3">DUF1266 domain-containing protein</fullName>
    </submittedName>
</protein>